<evidence type="ECO:0000313" key="1">
    <source>
        <dbReference type="EMBL" id="KAF2652625.1"/>
    </source>
</evidence>
<keyword evidence="2" id="KW-1185">Reference proteome</keyword>
<dbReference type="AlphaFoldDB" id="A0A6A6SY26"/>
<organism evidence="1 2">
    <name type="scientific">Lophiostoma macrostomum CBS 122681</name>
    <dbReference type="NCBI Taxonomy" id="1314788"/>
    <lineage>
        <taxon>Eukaryota</taxon>
        <taxon>Fungi</taxon>
        <taxon>Dikarya</taxon>
        <taxon>Ascomycota</taxon>
        <taxon>Pezizomycotina</taxon>
        <taxon>Dothideomycetes</taxon>
        <taxon>Pleosporomycetidae</taxon>
        <taxon>Pleosporales</taxon>
        <taxon>Lophiostomataceae</taxon>
        <taxon>Lophiostoma</taxon>
    </lineage>
</organism>
<reference evidence="1" key="1">
    <citation type="journal article" date="2020" name="Stud. Mycol.">
        <title>101 Dothideomycetes genomes: a test case for predicting lifestyles and emergence of pathogens.</title>
        <authorList>
            <person name="Haridas S."/>
            <person name="Albert R."/>
            <person name="Binder M."/>
            <person name="Bloem J."/>
            <person name="Labutti K."/>
            <person name="Salamov A."/>
            <person name="Andreopoulos B."/>
            <person name="Baker S."/>
            <person name="Barry K."/>
            <person name="Bills G."/>
            <person name="Bluhm B."/>
            <person name="Cannon C."/>
            <person name="Castanera R."/>
            <person name="Culley D."/>
            <person name="Daum C."/>
            <person name="Ezra D."/>
            <person name="Gonzalez J."/>
            <person name="Henrissat B."/>
            <person name="Kuo A."/>
            <person name="Liang C."/>
            <person name="Lipzen A."/>
            <person name="Lutzoni F."/>
            <person name="Magnuson J."/>
            <person name="Mondo S."/>
            <person name="Nolan M."/>
            <person name="Ohm R."/>
            <person name="Pangilinan J."/>
            <person name="Park H.-J."/>
            <person name="Ramirez L."/>
            <person name="Alfaro M."/>
            <person name="Sun H."/>
            <person name="Tritt A."/>
            <person name="Yoshinaga Y."/>
            <person name="Zwiers L.-H."/>
            <person name="Turgeon B."/>
            <person name="Goodwin S."/>
            <person name="Spatafora J."/>
            <person name="Crous P."/>
            <person name="Grigoriev I."/>
        </authorList>
    </citation>
    <scope>NUCLEOTIDE SEQUENCE</scope>
    <source>
        <strain evidence="1">CBS 122681</strain>
    </source>
</reference>
<evidence type="ECO:0000313" key="2">
    <source>
        <dbReference type="Proteomes" id="UP000799324"/>
    </source>
</evidence>
<dbReference type="OrthoDB" id="3777618at2759"/>
<accession>A0A6A6SY26</accession>
<protein>
    <submittedName>
        <fullName evidence="1">Uncharacterized protein</fullName>
    </submittedName>
</protein>
<proteinExistence type="predicted"/>
<sequence length="215" mass="24633">MATASSSNFGFLSLPTELCFHIYALIAAKAPFTEYIKEYDGLRLASRQVNEEFEGECSRIFARYLADLSRRHESLSPRSSAQVPSSQAVQGPSMSLPPGSLPFRALRHLTLHLSLHCWDNNTNFFTKHIFNAWKPIAELRLETITIHLGIGLHDKAQALKLWGRFLIGFGSIDAQSHLHPLVVLETQDRWWWDNVRGQYPYGTSHWYKVAWVRHT</sequence>
<dbReference type="EMBL" id="MU004397">
    <property type="protein sequence ID" value="KAF2652625.1"/>
    <property type="molecule type" value="Genomic_DNA"/>
</dbReference>
<gene>
    <name evidence="1" type="ORF">K491DRAFT_718766</name>
</gene>
<name>A0A6A6SY26_9PLEO</name>
<dbReference type="Proteomes" id="UP000799324">
    <property type="component" value="Unassembled WGS sequence"/>
</dbReference>